<keyword evidence="5" id="KW-0040">ANK repeat</keyword>
<keyword evidence="6" id="KW-0472">Membrane</keyword>
<dbReference type="InterPro" id="IPR040745">
    <property type="entry name" value="Ankyrin_UPA"/>
</dbReference>
<dbReference type="Pfam" id="PF00791">
    <property type="entry name" value="ZU5"/>
    <property type="match status" value="1"/>
</dbReference>
<comment type="subcellular location">
    <subcellularLocation>
        <location evidence="2">Cytoplasm</location>
    </subcellularLocation>
    <subcellularLocation>
        <location evidence="1">Membrane</location>
    </subcellularLocation>
</comment>
<reference evidence="9" key="1">
    <citation type="submission" date="2021-01" db="EMBL/GenBank/DDBJ databases">
        <title>Caligus Genome Assembly.</title>
        <authorList>
            <person name="Gallardo-Escarate C."/>
        </authorList>
    </citation>
    <scope>NUCLEOTIDE SEQUENCE [LARGE SCALE GENOMIC DNA]</scope>
</reference>
<evidence type="ECO:0000313" key="9">
    <source>
        <dbReference type="Proteomes" id="UP000595437"/>
    </source>
</evidence>
<evidence type="ECO:0000256" key="5">
    <source>
        <dbReference type="ARBA" id="ARBA00023043"/>
    </source>
</evidence>
<gene>
    <name evidence="8" type="ORF">FKW44_017596</name>
</gene>
<dbReference type="GO" id="GO:0005737">
    <property type="term" value="C:cytoplasm"/>
    <property type="evidence" value="ECO:0007669"/>
    <property type="project" value="UniProtKB-SubCell"/>
</dbReference>
<evidence type="ECO:0000256" key="3">
    <source>
        <dbReference type="ARBA" id="ARBA00022490"/>
    </source>
</evidence>
<dbReference type="SMART" id="SM00218">
    <property type="entry name" value="ZU5"/>
    <property type="match status" value="1"/>
</dbReference>
<dbReference type="EMBL" id="CP045901">
    <property type="protein sequence ID" value="QQP37360.1"/>
    <property type="molecule type" value="Genomic_DNA"/>
</dbReference>
<dbReference type="Gene3D" id="2.60.220.30">
    <property type="match status" value="2"/>
</dbReference>
<dbReference type="Pfam" id="PF17809">
    <property type="entry name" value="UPA_2"/>
    <property type="match status" value="1"/>
</dbReference>
<name>A0A7T8JXD1_CALRO</name>
<protein>
    <submittedName>
        <fullName evidence="8">LOC100874737</fullName>
    </submittedName>
</protein>
<dbReference type="InterPro" id="IPR051165">
    <property type="entry name" value="Multifunctional_ANK_Repeat"/>
</dbReference>
<dbReference type="GO" id="GO:0016020">
    <property type="term" value="C:membrane"/>
    <property type="evidence" value="ECO:0007669"/>
    <property type="project" value="UniProtKB-SubCell"/>
</dbReference>
<dbReference type="Gene3D" id="2.60.40.2660">
    <property type="match status" value="1"/>
</dbReference>
<evidence type="ECO:0000256" key="2">
    <source>
        <dbReference type="ARBA" id="ARBA00004496"/>
    </source>
</evidence>
<evidence type="ECO:0000256" key="6">
    <source>
        <dbReference type="ARBA" id="ARBA00023136"/>
    </source>
</evidence>
<organism evidence="8 9">
    <name type="scientific">Caligus rogercresseyi</name>
    <name type="common">Sea louse</name>
    <dbReference type="NCBI Taxonomy" id="217165"/>
    <lineage>
        <taxon>Eukaryota</taxon>
        <taxon>Metazoa</taxon>
        <taxon>Ecdysozoa</taxon>
        <taxon>Arthropoda</taxon>
        <taxon>Crustacea</taxon>
        <taxon>Multicrustacea</taxon>
        <taxon>Hexanauplia</taxon>
        <taxon>Copepoda</taxon>
        <taxon>Siphonostomatoida</taxon>
        <taxon>Caligidae</taxon>
        <taxon>Caligus</taxon>
    </lineage>
</organism>
<dbReference type="PANTHER" id="PTHR24123:SF141">
    <property type="entry name" value="ANKYRIN 2, ISOFORM U"/>
    <property type="match status" value="1"/>
</dbReference>
<dbReference type="AlphaFoldDB" id="A0A7T8JXD1"/>
<sequence>KVDFLVSFLVDARGGTMTGCRHSGLRVILPPKTAPQPMRITCRYFKEDSLLFPPTLNEGEGLACRILKTRSHRSPHISSLNEGERELVTLRCNNGRKWIPHEFNDFERTRERVLGAAHVLESMSMSSPEPPQEDLTSVTNVSRYGSSAYLEFPPQPLRNSDAFTHILTHDFPQYFAVVSRIRQDTQILGPPGGTLRSSIAPKVQVNFPPKAVVKDIKIGLSVKSIPDDLISDFRLQGGSTSPCVTLEPRRRKFHKPVKSTVPSRHALNSFAQCPGTTTGLLGGCHGEYPIQVSEDGCISFTSVISASFWLINVPKWMSSDVVLTTDALAKATNRVPYWARFHAYARRRSEDPLGTVQIRILVLTEADRGVRPLELQEDFKEVARSDFVQVLEKTDIGPDEWRRTFQPFTDNRQGFLIKRRK</sequence>
<feature type="non-terminal residue" evidence="8">
    <location>
        <position position="421"/>
    </location>
</feature>
<evidence type="ECO:0000313" key="8">
    <source>
        <dbReference type="EMBL" id="QQP37360.1"/>
    </source>
</evidence>
<keyword evidence="4" id="KW-0677">Repeat</keyword>
<dbReference type="Proteomes" id="UP000595437">
    <property type="component" value="Chromosome 12"/>
</dbReference>
<evidence type="ECO:0000256" key="1">
    <source>
        <dbReference type="ARBA" id="ARBA00004370"/>
    </source>
</evidence>
<accession>A0A7T8JXD1</accession>
<keyword evidence="9" id="KW-1185">Reference proteome</keyword>
<proteinExistence type="predicted"/>
<feature type="non-terminal residue" evidence="8">
    <location>
        <position position="1"/>
    </location>
</feature>
<evidence type="ECO:0000256" key="4">
    <source>
        <dbReference type="ARBA" id="ARBA00022737"/>
    </source>
</evidence>
<keyword evidence="3" id="KW-0963">Cytoplasm</keyword>
<dbReference type="OrthoDB" id="20872at2759"/>
<dbReference type="InterPro" id="IPR000906">
    <property type="entry name" value="ZU5_dom"/>
</dbReference>
<evidence type="ECO:0000259" key="7">
    <source>
        <dbReference type="SMART" id="SM00218"/>
    </source>
</evidence>
<feature type="domain" description="ZU5" evidence="7">
    <location>
        <begin position="2"/>
        <end position="96"/>
    </location>
</feature>
<dbReference type="PANTHER" id="PTHR24123">
    <property type="entry name" value="ANKYRIN REPEAT-CONTAINING"/>
    <property type="match status" value="1"/>
</dbReference>